<dbReference type="Proteomes" id="UP001305779">
    <property type="component" value="Unassembled WGS sequence"/>
</dbReference>
<keyword evidence="3" id="KW-1185">Reference proteome</keyword>
<evidence type="ECO:0000313" key="3">
    <source>
        <dbReference type="Proteomes" id="UP001305779"/>
    </source>
</evidence>
<gene>
    <name evidence="2" type="ORF">PRZ48_004820</name>
</gene>
<protein>
    <submittedName>
        <fullName evidence="2">Uncharacterized protein</fullName>
    </submittedName>
</protein>
<feature type="region of interest" description="Disordered" evidence="1">
    <location>
        <begin position="1"/>
        <end position="127"/>
    </location>
</feature>
<name>A0ABR0ERM1_ZASCE</name>
<sequence>MPPATPSPHRFLAGQRRQASPSKDVKRLPALRRLQPEERESTPQRVTPAPAPSPGQFAATPRFAFGRAPQAGRQSPAKPSLADALRTSSRPVEDVDEAQGHDHEDDEMLMDDEQTQAVPTTEDRSQDIQQWANELPYSPKRRRLDDFEAGQQQNAFANVQTKPVFKHPTTPASHMTTGPHTFSRAGSVASTVGTDAGIAAIRRPQFLRSSVAPSEQFEPLPEAFSPHRRGEKFVPGGLAATMQQWVIETGQAAAHSRKGQGYLKGEDYVLRARVVSIHGKGPILVQARHLDGGDVRLMLMVDLKKDAIIDVPAGAMVGVRAPTWDIELEGVSWTVGVDWKVLPQ</sequence>
<proteinExistence type="predicted"/>
<comment type="caution">
    <text evidence="2">The sequence shown here is derived from an EMBL/GenBank/DDBJ whole genome shotgun (WGS) entry which is preliminary data.</text>
</comment>
<feature type="compositionally biased region" description="Acidic residues" evidence="1">
    <location>
        <begin position="104"/>
        <end position="114"/>
    </location>
</feature>
<reference evidence="2 3" key="1">
    <citation type="journal article" date="2023" name="G3 (Bethesda)">
        <title>A chromosome-level genome assembly of Zasmidium syzygii isolated from banana leaves.</title>
        <authorList>
            <person name="van Westerhoven A.C."/>
            <person name="Mehrabi R."/>
            <person name="Talebi R."/>
            <person name="Steentjes M.B.F."/>
            <person name="Corcolon B."/>
            <person name="Chong P.A."/>
            <person name="Kema G.H.J."/>
            <person name="Seidl M.F."/>
        </authorList>
    </citation>
    <scope>NUCLEOTIDE SEQUENCE [LARGE SCALE GENOMIC DNA]</scope>
    <source>
        <strain evidence="2 3">P124</strain>
    </source>
</reference>
<evidence type="ECO:0000256" key="1">
    <source>
        <dbReference type="SAM" id="MobiDB-lite"/>
    </source>
</evidence>
<organism evidence="2 3">
    <name type="scientific">Zasmidium cellare</name>
    <name type="common">Wine cellar mold</name>
    <name type="synonym">Racodium cellare</name>
    <dbReference type="NCBI Taxonomy" id="395010"/>
    <lineage>
        <taxon>Eukaryota</taxon>
        <taxon>Fungi</taxon>
        <taxon>Dikarya</taxon>
        <taxon>Ascomycota</taxon>
        <taxon>Pezizomycotina</taxon>
        <taxon>Dothideomycetes</taxon>
        <taxon>Dothideomycetidae</taxon>
        <taxon>Mycosphaerellales</taxon>
        <taxon>Mycosphaerellaceae</taxon>
        <taxon>Zasmidium</taxon>
    </lineage>
</organism>
<evidence type="ECO:0000313" key="2">
    <source>
        <dbReference type="EMBL" id="KAK4503905.1"/>
    </source>
</evidence>
<accession>A0ABR0ERM1</accession>
<dbReference type="EMBL" id="JAXOVC010000003">
    <property type="protein sequence ID" value="KAK4503905.1"/>
    <property type="molecule type" value="Genomic_DNA"/>
</dbReference>